<reference evidence="2" key="1">
    <citation type="submission" date="2016-06" db="EMBL/GenBank/DDBJ databases">
        <title>Parallel loss of symbiosis genes in relatives of nitrogen-fixing non-legume Parasponia.</title>
        <authorList>
            <person name="Van Velzen R."/>
            <person name="Holmer R."/>
            <person name="Bu F."/>
            <person name="Rutten L."/>
            <person name="Van Zeijl A."/>
            <person name="Liu W."/>
            <person name="Santuari L."/>
            <person name="Cao Q."/>
            <person name="Sharma T."/>
            <person name="Shen D."/>
            <person name="Roswanjaya Y."/>
            <person name="Wardhani T."/>
            <person name="Kalhor M.S."/>
            <person name="Jansen J."/>
            <person name="Van den Hoogen J."/>
            <person name="Gungor B."/>
            <person name="Hartog M."/>
            <person name="Hontelez J."/>
            <person name="Verver J."/>
            <person name="Yang W.-C."/>
            <person name="Schijlen E."/>
            <person name="Repin R."/>
            <person name="Schilthuizen M."/>
            <person name="Schranz E."/>
            <person name="Heidstra R."/>
            <person name="Miyata K."/>
            <person name="Fedorova E."/>
            <person name="Kohlen W."/>
            <person name="Bisseling T."/>
            <person name="Smit S."/>
            <person name="Geurts R."/>
        </authorList>
    </citation>
    <scope>NUCLEOTIDE SEQUENCE [LARGE SCALE GENOMIC DNA]</scope>
    <source>
        <strain evidence="2">cv. WU1-14</strain>
    </source>
</reference>
<accession>A0A2P5AMR2</accession>
<dbReference type="EMBL" id="JXTB01000515">
    <property type="protein sequence ID" value="PON37839.1"/>
    <property type="molecule type" value="Genomic_DNA"/>
</dbReference>
<dbReference type="AlphaFoldDB" id="A0A2P5AMR2"/>
<name>A0A2P5AMR2_PARAD</name>
<gene>
    <name evidence="1" type="ORF">PanWU01x14_317200</name>
</gene>
<organism evidence="1 2">
    <name type="scientific">Parasponia andersonii</name>
    <name type="common">Sponia andersonii</name>
    <dbReference type="NCBI Taxonomy" id="3476"/>
    <lineage>
        <taxon>Eukaryota</taxon>
        <taxon>Viridiplantae</taxon>
        <taxon>Streptophyta</taxon>
        <taxon>Embryophyta</taxon>
        <taxon>Tracheophyta</taxon>
        <taxon>Spermatophyta</taxon>
        <taxon>Magnoliopsida</taxon>
        <taxon>eudicotyledons</taxon>
        <taxon>Gunneridae</taxon>
        <taxon>Pentapetalae</taxon>
        <taxon>rosids</taxon>
        <taxon>fabids</taxon>
        <taxon>Rosales</taxon>
        <taxon>Cannabaceae</taxon>
        <taxon>Parasponia</taxon>
    </lineage>
</organism>
<comment type="caution">
    <text evidence="1">The sequence shown here is derived from an EMBL/GenBank/DDBJ whole genome shotgun (WGS) entry which is preliminary data.</text>
</comment>
<proteinExistence type="predicted"/>
<dbReference type="Proteomes" id="UP000237105">
    <property type="component" value="Unassembled WGS sequence"/>
</dbReference>
<feature type="non-terminal residue" evidence="1">
    <location>
        <position position="78"/>
    </location>
</feature>
<protein>
    <submittedName>
        <fullName evidence="1">Uncharacterized protein</fullName>
    </submittedName>
</protein>
<keyword evidence="2" id="KW-1185">Reference proteome</keyword>
<evidence type="ECO:0000313" key="1">
    <source>
        <dbReference type="EMBL" id="PON37839.1"/>
    </source>
</evidence>
<evidence type="ECO:0000313" key="2">
    <source>
        <dbReference type="Proteomes" id="UP000237105"/>
    </source>
</evidence>
<sequence length="78" mass="8160">MVAIPDIVPSHAYIVPILDLEALCACMVVVPNLVVSHILCLHGVYIGPAGVACICGCCIRYSGVASFRGDCTRLGDIT</sequence>